<dbReference type="PANTHER" id="PTHR11203">
    <property type="entry name" value="CLEAVAGE AND POLYADENYLATION SPECIFICITY FACTOR FAMILY MEMBER"/>
    <property type="match status" value="1"/>
</dbReference>
<sequence>MTTTLQFHGAAGTVTGSMFVLATPKARILVECGMFQGPKTIKELNYQPFPFDARKLDAVLLTHAHIDHSGLLPKLVRAGYRGTIHATIGTGELLDWMLPDSAQIQESEVDQLNRRRRRFGEDEVEAIYTEIDAARTLKQVKGIPYDQWRQVAPGMRARWWNAGHILGSASIELEVETGNPAQPQLRILFSGDIGPANPALQEIARAPSGVDYLVMESTYGDRERDNLDDAGRQQVLLAEMRTAIAAGGNIIIPAFAVERSQELLSDLISLMATGRLPPLPTYLDSPLATRATEVFERHAHLLDVKPVGDSPFRAPNIHFTASAEQSQQLNRINGGIIIISASGMCEAGRIRHHLRHNIWRPDATVMLTGFQARGTLGRLLEDGADRVRIMGEELVVKARIRRLDIYSGHADRSDLLAWARKRLPVHRGIFLTHGEPEALAGLAAGLGDMEGVEPERIFVPSLDQLFQLDRADGPLLLDESVPARLVNSGAEALKKGWDWHNEMSALNLDLHRRLQQLPGDKERLKLIRELARVVAEK</sequence>
<dbReference type="SMART" id="SM01027">
    <property type="entry name" value="Beta-Casp"/>
    <property type="match status" value="1"/>
</dbReference>
<feature type="domain" description="Beta-Casp" evidence="3">
    <location>
        <begin position="260"/>
        <end position="380"/>
    </location>
</feature>
<reference evidence="4 5" key="1">
    <citation type="submission" date="2019-03" db="EMBL/GenBank/DDBJ databases">
        <title>Genomic Encyclopedia of Type Strains, Phase III (KMG-III): the genomes of soil and plant-associated and newly described type strains.</title>
        <authorList>
            <person name="Whitman W."/>
        </authorList>
    </citation>
    <scope>NUCLEOTIDE SEQUENCE [LARGE SCALE GENOMIC DNA]</scope>
    <source>
        <strain evidence="4 5">CGMCC 1.7660</strain>
    </source>
</reference>
<dbReference type="InterPro" id="IPR050698">
    <property type="entry name" value="MBL"/>
</dbReference>
<dbReference type="InterPro" id="IPR011108">
    <property type="entry name" value="RMMBL"/>
</dbReference>
<dbReference type="Pfam" id="PF00753">
    <property type="entry name" value="Lactamase_B"/>
    <property type="match status" value="1"/>
</dbReference>
<name>A0A4R6WV71_9PROT</name>
<comment type="caution">
    <text evidence="4">The sequence shown here is derived from an EMBL/GenBank/DDBJ whole genome shotgun (WGS) entry which is preliminary data.</text>
</comment>
<dbReference type="InterPro" id="IPR022712">
    <property type="entry name" value="Beta_Casp"/>
</dbReference>
<dbReference type="Proteomes" id="UP000295783">
    <property type="component" value="Unassembled WGS sequence"/>
</dbReference>
<dbReference type="RefSeq" id="WP_208109778.1">
    <property type="nucleotide sequence ID" value="NZ_SNYW01000007.1"/>
</dbReference>
<dbReference type="SMART" id="SM00849">
    <property type="entry name" value="Lactamase_B"/>
    <property type="match status" value="1"/>
</dbReference>
<dbReference type="GO" id="GO:0004521">
    <property type="term" value="F:RNA endonuclease activity"/>
    <property type="evidence" value="ECO:0007669"/>
    <property type="project" value="TreeGrafter"/>
</dbReference>
<dbReference type="GO" id="GO:0016787">
    <property type="term" value="F:hydrolase activity"/>
    <property type="evidence" value="ECO:0007669"/>
    <property type="project" value="UniProtKB-KW"/>
</dbReference>
<gene>
    <name evidence="4" type="ORF">A8950_1471</name>
</gene>
<evidence type="ECO:0000313" key="4">
    <source>
        <dbReference type="EMBL" id="TDQ83186.1"/>
    </source>
</evidence>
<proteinExistence type="predicted"/>
<dbReference type="AlphaFoldDB" id="A0A4R6WV71"/>
<feature type="domain" description="Metallo-beta-lactamase" evidence="2">
    <location>
        <begin position="15"/>
        <end position="241"/>
    </location>
</feature>
<dbReference type="InterPro" id="IPR001279">
    <property type="entry name" value="Metallo-B-lactamas"/>
</dbReference>
<dbReference type="Pfam" id="PF10996">
    <property type="entry name" value="Beta-Casp"/>
    <property type="match status" value="1"/>
</dbReference>
<dbReference type="EMBL" id="SNYW01000007">
    <property type="protein sequence ID" value="TDQ83186.1"/>
    <property type="molecule type" value="Genomic_DNA"/>
</dbReference>
<evidence type="ECO:0000259" key="3">
    <source>
        <dbReference type="SMART" id="SM01027"/>
    </source>
</evidence>
<dbReference type="InterPro" id="IPR036866">
    <property type="entry name" value="RibonucZ/Hydroxyglut_hydro"/>
</dbReference>
<dbReference type="CDD" id="cd16295">
    <property type="entry name" value="TTHA0252-CPSF-like_MBL-fold"/>
    <property type="match status" value="1"/>
</dbReference>
<dbReference type="Gene3D" id="3.60.15.10">
    <property type="entry name" value="Ribonuclease Z/Hydroxyacylglutathione hydrolase-like"/>
    <property type="match status" value="1"/>
</dbReference>
<dbReference type="SUPFAM" id="SSF56281">
    <property type="entry name" value="Metallo-hydrolase/oxidoreductase"/>
    <property type="match status" value="1"/>
</dbReference>
<organism evidence="4 5">
    <name type="scientific">Dongia mobilis</name>
    <dbReference type="NCBI Taxonomy" id="578943"/>
    <lineage>
        <taxon>Bacteria</taxon>
        <taxon>Pseudomonadati</taxon>
        <taxon>Pseudomonadota</taxon>
        <taxon>Alphaproteobacteria</taxon>
        <taxon>Rhodospirillales</taxon>
        <taxon>Dongiaceae</taxon>
        <taxon>Dongia</taxon>
    </lineage>
</organism>
<keyword evidence="5" id="KW-1185">Reference proteome</keyword>
<evidence type="ECO:0000313" key="5">
    <source>
        <dbReference type="Proteomes" id="UP000295783"/>
    </source>
</evidence>
<evidence type="ECO:0000259" key="2">
    <source>
        <dbReference type="SMART" id="SM00849"/>
    </source>
</evidence>
<dbReference type="Gene3D" id="3.40.50.10890">
    <property type="match status" value="1"/>
</dbReference>
<dbReference type="Pfam" id="PF07521">
    <property type="entry name" value="RMMBL"/>
    <property type="match status" value="1"/>
</dbReference>
<evidence type="ECO:0000256" key="1">
    <source>
        <dbReference type="ARBA" id="ARBA00022801"/>
    </source>
</evidence>
<protein>
    <submittedName>
        <fullName evidence="4">Metallo-beta-lactamase family protein</fullName>
    </submittedName>
</protein>
<accession>A0A4R6WV71</accession>
<dbReference type="PANTHER" id="PTHR11203:SF37">
    <property type="entry name" value="INTEGRATOR COMPLEX SUBUNIT 11"/>
    <property type="match status" value="1"/>
</dbReference>
<keyword evidence="1" id="KW-0378">Hydrolase</keyword>